<evidence type="ECO:0000313" key="1">
    <source>
        <dbReference type="EMBL" id="KAH9316914.1"/>
    </source>
</evidence>
<sequence length="81" mass="9509">IDIDNSVSYVAFKEYEIEQCRYHEKDDFLGNFMFDAASKDVKKLGLGTWGKPKKMWSDKDLDGKERQSYDQLLKTYQDCLA</sequence>
<proteinExistence type="predicted"/>
<dbReference type="AlphaFoldDB" id="A0AA38G501"/>
<gene>
    <name evidence="1" type="ORF">KI387_018683</name>
</gene>
<accession>A0AA38G501</accession>
<feature type="non-terminal residue" evidence="1">
    <location>
        <position position="1"/>
    </location>
</feature>
<protein>
    <submittedName>
        <fullName evidence="1">Uncharacterized protein</fullName>
    </submittedName>
</protein>
<organism evidence="1 2">
    <name type="scientific">Taxus chinensis</name>
    <name type="common">Chinese yew</name>
    <name type="synonym">Taxus wallichiana var. chinensis</name>
    <dbReference type="NCBI Taxonomy" id="29808"/>
    <lineage>
        <taxon>Eukaryota</taxon>
        <taxon>Viridiplantae</taxon>
        <taxon>Streptophyta</taxon>
        <taxon>Embryophyta</taxon>
        <taxon>Tracheophyta</taxon>
        <taxon>Spermatophyta</taxon>
        <taxon>Pinopsida</taxon>
        <taxon>Pinidae</taxon>
        <taxon>Conifers II</taxon>
        <taxon>Cupressales</taxon>
        <taxon>Taxaceae</taxon>
        <taxon>Taxus</taxon>
    </lineage>
</organism>
<reference evidence="1 2" key="1">
    <citation type="journal article" date="2021" name="Nat. Plants">
        <title>The Taxus genome provides insights into paclitaxel biosynthesis.</title>
        <authorList>
            <person name="Xiong X."/>
            <person name="Gou J."/>
            <person name="Liao Q."/>
            <person name="Li Y."/>
            <person name="Zhou Q."/>
            <person name="Bi G."/>
            <person name="Li C."/>
            <person name="Du R."/>
            <person name="Wang X."/>
            <person name="Sun T."/>
            <person name="Guo L."/>
            <person name="Liang H."/>
            <person name="Lu P."/>
            <person name="Wu Y."/>
            <person name="Zhang Z."/>
            <person name="Ro D.K."/>
            <person name="Shang Y."/>
            <person name="Huang S."/>
            <person name="Yan J."/>
        </authorList>
    </citation>
    <scope>NUCLEOTIDE SEQUENCE [LARGE SCALE GENOMIC DNA]</scope>
    <source>
        <strain evidence="1">Ta-2019</strain>
    </source>
</reference>
<keyword evidence="2" id="KW-1185">Reference proteome</keyword>
<dbReference type="EMBL" id="JAHRHJ020000004">
    <property type="protein sequence ID" value="KAH9316914.1"/>
    <property type="molecule type" value="Genomic_DNA"/>
</dbReference>
<comment type="caution">
    <text evidence="1">The sequence shown here is derived from an EMBL/GenBank/DDBJ whole genome shotgun (WGS) entry which is preliminary data.</text>
</comment>
<name>A0AA38G501_TAXCH</name>
<feature type="non-terminal residue" evidence="1">
    <location>
        <position position="81"/>
    </location>
</feature>
<dbReference type="Proteomes" id="UP000824469">
    <property type="component" value="Unassembled WGS sequence"/>
</dbReference>
<evidence type="ECO:0000313" key="2">
    <source>
        <dbReference type="Proteomes" id="UP000824469"/>
    </source>
</evidence>